<proteinExistence type="predicted"/>
<evidence type="ECO:0000313" key="1">
    <source>
        <dbReference type="EMBL" id="HGV66337.1"/>
    </source>
</evidence>
<gene>
    <name evidence="1" type="ORF">ENV02_00775</name>
</gene>
<name>A0A7J3QCY7_9CREN</name>
<accession>A0A7J3QCY7</accession>
<sequence length="157" mass="18728">MVSIFKDLILKLRGKKVEHEEIDKEVVDALYSLLINVRFDLVEAFYNIAKRRLRELYDLYSMTMLKFDKLLQLLRRLLNRPVEYDLKRLSDNEINSYIYTLPLELSIAVRSLIQNTKMLKEFSQSTTQHYLKSIISNIDDYIEDIAKYTDKILNNKN</sequence>
<dbReference type="AlphaFoldDB" id="A0A7J3QCY7"/>
<comment type="caution">
    <text evidence="1">The sequence shown here is derived from an EMBL/GenBank/DDBJ whole genome shotgun (WGS) entry which is preliminary data.</text>
</comment>
<reference evidence="1" key="1">
    <citation type="journal article" date="2020" name="mSystems">
        <title>Genome- and Community-Level Interaction Insights into Carbon Utilization and Element Cycling Functions of Hydrothermarchaeota in Hydrothermal Sediment.</title>
        <authorList>
            <person name="Zhou Z."/>
            <person name="Liu Y."/>
            <person name="Xu W."/>
            <person name="Pan J."/>
            <person name="Luo Z.H."/>
            <person name="Li M."/>
        </authorList>
    </citation>
    <scope>NUCLEOTIDE SEQUENCE [LARGE SCALE GENOMIC DNA]</scope>
    <source>
        <strain evidence="1">SpSt-721</strain>
    </source>
</reference>
<dbReference type="EMBL" id="DTET01000041">
    <property type="protein sequence ID" value="HGV66337.1"/>
    <property type="molecule type" value="Genomic_DNA"/>
</dbReference>
<organism evidence="1">
    <name type="scientific">Ignisphaera aggregans</name>
    <dbReference type="NCBI Taxonomy" id="334771"/>
    <lineage>
        <taxon>Archaea</taxon>
        <taxon>Thermoproteota</taxon>
        <taxon>Thermoprotei</taxon>
        <taxon>Desulfurococcales</taxon>
        <taxon>Desulfurococcaceae</taxon>
        <taxon>Ignisphaera</taxon>
    </lineage>
</organism>
<protein>
    <submittedName>
        <fullName evidence="1">Uncharacterized protein</fullName>
    </submittedName>
</protein>